<feature type="chain" id="PRO_5041403500" evidence="1">
    <location>
        <begin position="20"/>
        <end position="159"/>
    </location>
</feature>
<feature type="signal peptide" evidence="1">
    <location>
        <begin position="1"/>
        <end position="19"/>
    </location>
</feature>
<gene>
    <name evidence="2" type="ORF">MKK02DRAFT_34177</name>
</gene>
<proteinExistence type="predicted"/>
<keyword evidence="3" id="KW-1185">Reference proteome</keyword>
<dbReference type="Proteomes" id="UP001164286">
    <property type="component" value="Unassembled WGS sequence"/>
</dbReference>
<evidence type="ECO:0000313" key="2">
    <source>
        <dbReference type="EMBL" id="KAI9637148.1"/>
    </source>
</evidence>
<sequence>MRLSPLLVPLVIAMPGALGNVLVTIKAEDSTLSIFGIDGPRETLGFLTTSDQQNPYKLAFADKNPTDSKLLPGNASFRHTSEGKHVDCSIEGIPSGDLDSNKDFSAYGGGTYATSWKLASLSDTAAQPCAEKGGMKLACKVFDDKDKPLPDIQQLCMRK</sequence>
<evidence type="ECO:0000313" key="3">
    <source>
        <dbReference type="Proteomes" id="UP001164286"/>
    </source>
</evidence>
<reference evidence="2" key="1">
    <citation type="journal article" date="2022" name="G3 (Bethesda)">
        <title>High quality genome of the basidiomycete yeast Dioszegia hungarica PDD-24b-2 isolated from cloud water.</title>
        <authorList>
            <person name="Jarrige D."/>
            <person name="Haridas S."/>
            <person name="Bleykasten-Grosshans C."/>
            <person name="Joly M."/>
            <person name="Nadalig T."/>
            <person name="Sancelme M."/>
            <person name="Vuilleumier S."/>
            <person name="Grigoriev I.V."/>
            <person name="Amato P."/>
            <person name="Bringel F."/>
        </authorList>
    </citation>
    <scope>NUCLEOTIDE SEQUENCE</scope>
    <source>
        <strain evidence="2">PDD-24b-2</strain>
    </source>
</reference>
<keyword evidence="1" id="KW-0732">Signal</keyword>
<name>A0AA38HA09_9TREE</name>
<dbReference type="EMBL" id="JAKWFO010000005">
    <property type="protein sequence ID" value="KAI9637148.1"/>
    <property type="molecule type" value="Genomic_DNA"/>
</dbReference>
<dbReference type="AlphaFoldDB" id="A0AA38HA09"/>
<protein>
    <submittedName>
        <fullName evidence="2">Uncharacterized protein</fullName>
    </submittedName>
</protein>
<comment type="caution">
    <text evidence="2">The sequence shown here is derived from an EMBL/GenBank/DDBJ whole genome shotgun (WGS) entry which is preliminary data.</text>
</comment>
<dbReference type="RefSeq" id="XP_052946925.1">
    <property type="nucleotide sequence ID" value="XM_053088863.1"/>
</dbReference>
<evidence type="ECO:0000256" key="1">
    <source>
        <dbReference type="SAM" id="SignalP"/>
    </source>
</evidence>
<dbReference type="GeneID" id="77728068"/>
<accession>A0AA38HA09</accession>
<organism evidence="2 3">
    <name type="scientific">Dioszegia hungarica</name>
    <dbReference type="NCBI Taxonomy" id="4972"/>
    <lineage>
        <taxon>Eukaryota</taxon>
        <taxon>Fungi</taxon>
        <taxon>Dikarya</taxon>
        <taxon>Basidiomycota</taxon>
        <taxon>Agaricomycotina</taxon>
        <taxon>Tremellomycetes</taxon>
        <taxon>Tremellales</taxon>
        <taxon>Bulleribasidiaceae</taxon>
        <taxon>Dioszegia</taxon>
    </lineage>
</organism>